<proteinExistence type="predicted"/>
<accession>A0A8X6NXL8</accession>
<evidence type="ECO:0000256" key="1">
    <source>
        <dbReference type="SAM" id="MobiDB-lite"/>
    </source>
</evidence>
<gene>
    <name evidence="2" type="ORF">NPIL_173641</name>
</gene>
<dbReference type="Proteomes" id="UP000887013">
    <property type="component" value="Unassembled WGS sequence"/>
</dbReference>
<comment type="caution">
    <text evidence="2">The sequence shown here is derived from an EMBL/GenBank/DDBJ whole genome shotgun (WGS) entry which is preliminary data.</text>
</comment>
<evidence type="ECO:0000313" key="3">
    <source>
        <dbReference type="Proteomes" id="UP000887013"/>
    </source>
</evidence>
<reference evidence="2" key="1">
    <citation type="submission" date="2020-08" db="EMBL/GenBank/DDBJ databases">
        <title>Multicomponent nature underlies the extraordinary mechanical properties of spider dragline silk.</title>
        <authorList>
            <person name="Kono N."/>
            <person name="Nakamura H."/>
            <person name="Mori M."/>
            <person name="Yoshida Y."/>
            <person name="Ohtoshi R."/>
            <person name="Malay A.D."/>
            <person name="Moran D.A.P."/>
            <person name="Tomita M."/>
            <person name="Numata K."/>
            <person name="Arakawa K."/>
        </authorList>
    </citation>
    <scope>NUCLEOTIDE SEQUENCE</scope>
</reference>
<feature type="region of interest" description="Disordered" evidence="1">
    <location>
        <begin position="84"/>
        <end position="161"/>
    </location>
</feature>
<dbReference type="EMBL" id="BMAW01109981">
    <property type="protein sequence ID" value="GFT41007.1"/>
    <property type="molecule type" value="Genomic_DNA"/>
</dbReference>
<organism evidence="2 3">
    <name type="scientific">Nephila pilipes</name>
    <name type="common">Giant wood spider</name>
    <name type="synonym">Nephila maculata</name>
    <dbReference type="NCBI Taxonomy" id="299642"/>
    <lineage>
        <taxon>Eukaryota</taxon>
        <taxon>Metazoa</taxon>
        <taxon>Ecdysozoa</taxon>
        <taxon>Arthropoda</taxon>
        <taxon>Chelicerata</taxon>
        <taxon>Arachnida</taxon>
        <taxon>Araneae</taxon>
        <taxon>Araneomorphae</taxon>
        <taxon>Entelegynae</taxon>
        <taxon>Araneoidea</taxon>
        <taxon>Nephilidae</taxon>
        <taxon>Nephila</taxon>
    </lineage>
</organism>
<dbReference type="AlphaFoldDB" id="A0A8X6NXL8"/>
<feature type="region of interest" description="Disordered" evidence="1">
    <location>
        <begin position="1"/>
        <end position="21"/>
    </location>
</feature>
<name>A0A8X6NXL8_NEPPI</name>
<sequence length="161" mass="18340">MTKNGIPNASTSSLHSTQSTKMHNTELCSKIEVGILKNQTPQCYCFQDFISTIILHKKPKVLKMWKTPSHQRLPITCGISQHAELPSESYPHKLPNEPSQAKKKRKILKKRDYASKIYSEEKEKKRKITAPHVPQPHLLQSHADALSPSRPESRINTSPRL</sequence>
<protein>
    <submittedName>
        <fullName evidence="2">Uncharacterized protein</fullName>
    </submittedName>
</protein>
<feature type="compositionally biased region" description="Basic and acidic residues" evidence="1">
    <location>
        <begin position="110"/>
        <end position="123"/>
    </location>
</feature>
<keyword evidence="3" id="KW-1185">Reference proteome</keyword>
<evidence type="ECO:0000313" key="2">
    <source>
        <dbReference type="EMBL" id="GFT41007.1"/>
    </source>
</evidence>